<dbReference type="SMART" id="SM00240">
    <property type="entry name" value="FHA"/>
    <property type="match status" value="1"/>
</dbReference>
<evidence type="ECO:0000256" key="1">
    <source>
        <dbReference type="ARBA" id="ARBA00022553"/>
    </source>
</evidence>
<sequence length="419" mass="42790">MNPIGVDSADVVVRPLSGPGVIARADALVLVCEDYGAGVEDLLAALAAVAGNGGDGNALVRRVSALLASDEDGDYPACAVAGPVADGRIAVLVHKAAMVTAETESGLVELSGVDAITSVDRLIPGPVSTLSLHLPDAGGTDPRLRLDGGVVLGAGVLVEVASPLIFQPDPASSRPSAGRSAPARPSAGRPAPPPEPAVIEVAEVVVEPAAVEPAAPPVPPPPPPPPPRPVSAPVVPAEVVAEPEPFRVEPPALPDPYQAEVPTPALASVATEPRAAESEQSRLSFMRDRDDLPSMSGSSSNGGEPAAAGPGALTLDDGTTFPLDSDYLVGRDPRQDPEVIAGVVKSLRVADPDGVISRRHARITVVAGQVRVFDLGSANGTFMELPGDPQRHRLTAGEPTVLTAGARVILGRRWLRYDP</sequence>
<protein>
    <recommendedName>
        <fullName evidence="3">FHA domain-containing protein</fullName>
    </recommendedName>
</protein>
<dbReference type="SUPFAM" id="SSF49879">
    <property type="entry name" value="SMAD/FHA domain"/>
    <property type="match status" value="1"/>
</dbReference>
<evidence type="ECO:0000313" key="5">
    <source>
        <dbReference type="Proteomes" id="UP001500655"/>
    </source>
</evidence>
<keyword evidence="1" id="KW-0597">Phosphoprotein</keyword>
<evidence type="ECO:0000313" key="4">
    <source>
        <dbReference type="EMBL" id="GAA1766530.1"/>
    </source>
</evidence>
<dbReference type="CDD" id="cd00060">
    <property type="entry name" value="FHA"/>
    <property type="match status" value="1"/>
</dbReference>
<dbReference type="RefSeq" id="WP_344084631.1">
    <property type="nucleotide sequence ID" value="NZ_BAAALS010000022.1"/>
</dbReference>
<dbReference type="EMBL" id="BAAALS010000022">
    <property type="protein sequence ID" value="GAA1766530.1"/>
    <property type="molecule type" value="Genomic_DNA"/>
</dbReference>
<feature type="compositionally biased region" description="Low complexity" evidence="2">
    <location>
        <begin position="296"/>
        <end position="312"/>
    </location>
</feature>
<feature type="compositionally biased region" description="Low complexity" evidence="2">
    <location>
        <begin position="170"/>
        <end position="189"/>
    </location>
</feature>
<feature type="region of interest" description="Disordered" evidence="2">
    <location>
        <begin position="267"/>
        <end position="319"/>
    </location>
</feature>
<evidence type="ECO:0000259" key="3">
    <source>
        <dbReference type="PROSITE" id="PS50006"/>
    </source>
</evidence>
<dbReference type="Proteomes" id="UP001500655">
    <property type="component" value="Unassembled WGS sequence"/>
</dbReference>
<evidence type="ECO:0000256" key="2">
    <source>
        <dbReference type="SAM" id="MobiDB-lite"/>
    </source>
</evidence>
<dbReference type="InterPro" id="IPR000253">
    <property type="entry name" value="FHA_dom"/>
</dbReference>
<proteinExistence type="predicted"/>
<dbReference type="InterPro" id="IPR008984">
    <property type="entry name" value="SMAD_FHA_dom_sf"/>
</dbReference>
<accession>A0ABP4X2A8</accession>
<feature type="compositionally biased region" description="Basic and acidic residues" evidence="2">
    <location>
        <begin position="274"/>
        <end position="292"/>
    </location>
</feature>
<feature type="region of interest" description="Disordered" evidence="2">
    <location>
        <begin position="167"/>
        <end position="195"/>
    </location>
</feature>
<reference evidence="5" key="1">
    <citation type="journal article" date="2019" name="Int. J. Syst. Evol. Microbiol.">
        <title>The Global Catalogue of Microorganisms (GCM) 10K type strain sequencing project: providing services to taxonomists for standard genome sequencing and annotation.</title>
        <authorList>
            <consortium name="The Broad Institute Genomics Platform"/>
            <consortium name="The Broad Institute Genome Sequencing Center for Infectious Disease"/>
            <person name="Wu L."/>
            <person name="Ma J."/>
        </authorList>
    </citation>
    <scope>NUCLEOTIDE SEQUENCE [LARGE SCALE GENOMIC DNA]</scope>
    <source>
        <strain evidence="5">JCM 13249</strain>
    </source>
</reference>
<name>A0ABP4X2A8_9ACTN</name>
<feature type="domain" description="FHA" evidence="3">
    <location>
        <begin position="327"/>
        <end position="384"/>
    </location>
</feature>
<keyword evidence="5" id="KW-1185">Reference proteome</keyword>
<dbReference type="PROSITE" id="PS50006">
    <property type="entry name" value="FHA_DOMAIN"/>
    <property type="match status" value="1"/>
</dbReference>
<dbReference type="Gene3D" id="2.60.200.20">
    <property type="match status" value="1"/>
</dbReference>
<organism evidence="4 5">
    <name type="scientific">Luedemannella helvata</name>
    <dbReference type="NCBI Taxonomy" id="349315"/>
    <lineage>
        <taxon>Bacteria</taxon>
        <taxon>Bacillati</taxon>
        <taxon>Actinomycetota</taxon>
        <taxon>Actinomycetes</taxon>
        <taxon>Micromonosporales</taxon>
        <taxon>Micromonosporaceae</taxon>
        <taxon>Luedemannella</taxon>
    </lineage>
</organism>
<comment type="caution">
    <text evidence="4">The sequence shown here is derived from an EMBL/GenBank/DDBJ whole genome shotgun (WGS) entry which is preliminary data.</text>
</comment>
<dbReference type="Pfam" id="PF00498">
    <property type="entry name" value="FHA"/>
    <property type="match status" value="1"/>
</dbReference>
<gene>
    <name evidence="4" type="ORF">GCM10009681_42040</name>
</gene>